<evidence type="ECO:0000256" key="1">
    <source>
        <dbReference type="SAM" id="SignalP"/>
    </source>
</evidence>
<keyword evidence="4" id="KW-1185">Reference proteome</keyword>
<dbReference type="EMBL" id="CP034550">
    <property type="protein sequence ID" value="QFZ21180.1"/>
    <property type="molecule type" value="Genomic_DNA"/>
</dbReference>
<dbReference type="PROSITE" id="PS51257">
    <property type="entry name" value="PROKAR_LIPOPROTEIN"/>
    <property type="match status" value="1"/>
</dbReference>
<sequence length="272" mass="29702">MTTSRRRARRGLALVLAAGTAAAGIAACAPSRASTDGDGNLTVLGDTVAMGLGMMKPYVTVDKEGKPTEVGIRVTAAALNGLPQGETPTHWMVTFPEEAGPTVVENAMVNWYPKGRKPAEIFGEPQIAFHFYTVDANEAMTIDPKAEPAKATHLLDDKYVAEDYIPEPGDPVEKTVAKMGLHWLDKTREFGPGKPEFTEVFVNGSWDGKHIFLEPLATRKFLLTKPNVVAPVKQPKAYQKGGYYPTEYTIRYDEPTDEYVISIGDMVLRQAS</sequence>
<feature type="chain" id="PRO_5038972034" description="TTHB210-like domain-containing protein" evidence="1">
    <location>
        <begin position="24"/>
        <end position="272"/>
    </location>
</feature>
<accession>A0A5Q0H5R2</accession>
<gene>
    <name evidence="3" type="ORF">EKG83_30735</name>
</gene>
<organism evidence="3 4">
    <name type="scientific">Saccharothrix syringae</name>
    <name type="common">Nocardiopsis syringae</name>
    <dbReference type="NCBI Taxonomy" id="103733"/>
    <lineage>
        <taxon>Bacteria</taxon>
        <taxon>Bacillati</taxon>
        <taxon>Actinomycetota</taxon>
        <taxon>Actinomycetes</taxon>
        <taxon>Pseudonocardiales</taxon>
        <taxon>Pseudonocardiaceae</taxon>
        <taxon>Saccharothrix</taxon>
    </lineage>
</organism>
<evidence type="ECO:0000259" key="2">
    <source>
        <dbReference type="Pfam" id="PF18197"/>
    </source>
</evidence>
<keyword evidence="1" id="KW-0732">Signal</keyword>
<dbReference type="Proteomes" id="UP000325787">
    <property type="component" value="Chromosome"/>
</dbReference>
<dbReference type="InterPro" id="IPR006311">
    <property type="entry name" value="TAT_signal"/>
</dbReference>
<dbReference type="RefSeq" id="WP_033432034.1">
    <property type="nucleotide sequence ID" value="NZ_CP034550.1"/>
</dbReference>
<dbReference type="PROSITE" id="PS51318">
    <property type="entry name" value="TAT"/>
    <property type="match status" value="1"/>
</dbReference>
<protein>
    <recommendedName>
        <fullName evidence="2">TTHB210-like domain-containing protein</fullName>
    </recommendedName>
</protein>
<proteinExistence type="predicted"/>
<feature type="signal peptide" evidence="1">
    <location>
        <begin position="1"/>
        <end position="23"/>
    </location>
</feature>
<evidence type="ECO:0000313" key="4">
    <source>
        <dbReference type="Proteomes" id="UP000325787"/>
    </source>
</evidence>
<dbReference type="InterPro" id="IPR040832">
    <property type="entry name" value="TTHB210-like_dom"/>
</dbReference>
<feature type="domain" description="TTHB210-like" evidence="2">
    <location>
        <begin position="62"/>
        <end position="111"/>
    </location>
</feature>
<evidence type="ECO:0000313" key="3">
    <source>
        <dbReference type="EMBL" id="QFZ21180.1"/>
    </source>
</evidence>
<dbReference type="AlphaFoldDB" id="A0A5Q0H5R2"/>
<dbReference type="KEGG" id="ssyi:EKG83_30735"/>
<reference evidence="4" key="1">
    <citation type="journal article" date="2021" name="Curr. Microbiol.">
        <title>Complete genome of nocamycin-producing strain Saccharothrix syringae NRRL B-16468 reveals the biosynthetic potential for secondary metabolites.</title>
        <authorList>
            <person name="Mo X."/>
            <person name="Yang S."/>
        </authorList>
    </citation>
    <scope>NUCLEOTIDE SEQUENCE [LARGE SCALE GENOMIC DNA]</scope>
    <source>
        <strain evidence="4">ATCC 51364 / DSM 43886 / JCM 6844 / KCTC 9398 / NBRC 14523 / NRRL B-16468 / INA 2240</strain>
    </source>
</reference>
<dbReference type="OrthoDB" id="2867208at2"/>
<dbReference type="Pfam" id="PF18197">
    <property type="entry name" value="TTHB210-like"/>
    <property type="match status" value="1"/>
</dbReference>
<name>A0A5Q0H5R2_SACSY</name>